<gene>
    <name evidence="2" type="ORF">RFI_03069</name>
</gene>
<evidence type="ECO:0000259" key="1">
    <source>
        <dbReference type="Pfam" id="PF01105"/>
    </source>
</evidence>
<feature type="domain" description="GOLD" evidence="1">
    <location>
        <begin position="20"/>
        <end position="126"/>
    </location>
</feature>
<proteinExistence type="predicted"/>
<comment type="caution">
    <text evidence="2">The sequence shown here is derived from an EMBL/GenBank/DDBJ whole genome shotgun (WGS) entry which is preliminary data.</text>
</comment>
<reference evidence="2 3" key="1">
    <citation type="journal article" date="2013" name="Curr. Biol.">
        <title>The Genome of the Foraminiferan Reticulomyxa filosa.</title>
        <authorList>
            <person name="Glockner G."/>
            <person name="Hulsmann N."/>
            <person name="Schleicher M."/>
            <person name="Noegel A.A."/>
            <person name="Eichinger L."/>
            <person name="Gallinger C."/>
            <person name="Pawlowski J."/>
            <person name="Sierra R."/>
            <person name="Euteneuer U."/>
            <person name="Pillet L."/>
            <person name="Moustafa A."/>
            <person name="Platzer M."/>
            <person name="Groth M."/>
            <person name="Szafranski K."/>
            <person name="Schliwa M."/>
        </authorList>
    </citation>
    <scope>NUCLEOTIDE SEQUENCE [LARGE SCALE GENOMIC DNA]</scope>
</reference>
<dbReference type="Pfam" id="PF01105">
    <property type="entry name" value="EMP24_GP25L"/>
    <property type="match status" value="1"/>
</dbReference>
<organism evidence="2 3">
    <name type="scientific">Reticulomyxa filosa</name>
    <dbReference type="NCBI Taxonomy" id="46433"/>
    <lineage>
        <taxon>Eukaryota</taxon>
        <taxon>Sar</taxon>
        <taxon>Rhizaria</taxon>
        <taxon>Retaria</taxon>
        <taxon>Foraminifera</taxon>
        <taxon>Monothalamids</taxon>
        <taxon>Reticulomyxidae</taxon>
        <taxon>Reticulomyxa</taxon>
    </lineage>
</organism>
<dbReference type="InterPro" id="IPR009038">
    <property type="entry name" value="GOLD_dom"/>
</dbReference>
<name>X6P8P6_RETFI</name>
<dbReference type="AlphaFoldDB" id="X6P8P6"/>
<evidence type="ECO:0000313" key="3">
    <source>
        <dbReference type="Proteomes" id="UP000023152"/>
    </source>
</evidence>
<accession>X6P8P6</accession>
<sequence>MLKVGKEFFYCALKKTRKLEEFKKGDIFMGSFSFSKSIENTVQIIIFDPNGKNVYQSSATKDTFSINTILEGEYDACFTNSGMQIGVVSFTLEDQLLQKYKNNINGGLSKSEHIEPLQQQITDLLALSKATTKRWEI</sequence>
<protein>
    <recommendedName>
        <fullName evidence="1">GOLD domain-containing protein</fullName>
    </recommendedName>
</protein>
<keyword evidence="3" id="KW-1185">Reference proteome</keyword>
<evidence type="ECO:0000313" key="2">
    <source>
        <dbReference type="EMBL" id="ETO34027.1"/>
    </source>
</evidence>
<dbReference type="Proteomes" id="UP000023152">
    <property type="component" value="Unassembled WGS sequence"/>
</dbReference>
<dbReference type="EMBL" id="ASPP01002936">
    <property type="protein sequence ID" value="ETO34027.1"/>
    <property type="molecule type" value="Genomic_DNA"/>
</dbReference>